<dbReference type="Pfam" id="PF00512">
    <property type="entry name" value="HisKA"/>
    <property type="match status" value="1"/>
</dbReference>
<evidence type="ECO:0000256" key="13">
    <source>
        <dbReference type="ARBA" id="ARBA00023180"/>
    </source>
</evidence>
<dbReference type="Gene3D" id="3.40.50.2300">
    <property type="match status" value="1"/>
</dbReference>
<evidence type="ECO:0000256" key="15">
    <source>
        <dbReference type="SAM" id="MobiDB-lite"/>
    </source>
</evidence>
<evidence type="ECO:0000313" key="20">
    <source>
        <dbReference type="EMBL" id="OVF07547.1"/>
    </source>
</evidence>
<dbReference type="InterPro" id="IPR003660">
    <property type="entry name" value="HAMP_dom"/>
</dbReference>
<keyword evidence="13" id="KW-0325">Glycoprotein</keyword>
<comment type="catalytic activity">
    <reaction evidence="1">
        <text>ATP + protein L-histidine = ADP + protein N-phospho-L-histidine.</text>
        <dbReference type="EC" id="2.7.13.3"/>
    </reaction>
</comment>
<evidence type="ECO:0000259" key="19">
    <source>
        <dbReference type="PROSITE" id="PS50885"/>
    </source>
</evidence>
<dbReference type="CDD" id="cd00082">
    <property type="entry name" value="HisKA"/>
    <property type="match status" value="1"/>
</dbReference>
<dbReference type="Pfam" id="PF00072">
    <property type="entry name" value="Response_reg"/>
    <property type="match status" value="1"/>
</dbReference>
<evidence type="ECO:0000256" key="11">
    <source>
        <dbReference type="ARBA" id="ARBA00023012"/>
    </source>
</evidence>
<dbReference type="PANTHER" id="PTHR43047:SF72">
    <property type="entry name" value="OSMOSENSING HISTIDINE PROTEIN KINASE SLN1"/>
    <property type="match status" value="1"/>
</dbReference>
<evidence type="ECO:0000256" key="12">
    <source>
        <dbReference type="ARBA" id="ARBA00023136"/>
    </source>
</evidence>
<dbReference type="PROSITE" id="PS50110">
    <property type="entry name" value="RESPONSE_REGULATORY"/>
    <property type="match status" value="1"/>
</dbReference>
<dbReference type="InterPro" id="IPR005467">
    <property type="entry name" value="His_kinase_dom"/>
</dbReference>
<accession>A0AA91T104</accession>
<dbReference type="PANTHER" id="PTHR43047">
    <property type="entry name" value="TWO-COMPONENT HISTIDINE PROTEIN KINASE"/>
    <property type="match status" value="1"/>
</dbReference>
<keyword evidence="10 16" id="KW-1133">Transmembrane helix</keyword>
<feature type="region of interest" description="Disordered" evidence="15">
    <location>
        <begin position="656"/>
        <end position="711"/>
    </location>
</feature>
<dbReference type="GO" id="GO:0009927">
    <property type="term" value="F:histidine phosphotransfer kinase activity"/>
    <property type="evidence" value="ECO:0007669"/>
    <property type="project" value="TreeGrafter"/>
</dbReference>
<gene>
    <name evidence="20" type="ORF">A9F13_12g00715</name>
</gene>
<dbReference type="InterPro" id="IPR003661">
    <property type="entry name" value="HisK_dim/P_dom"/>
</dbReference>
<dbReference type="AlphaFoldDB" id="A0AA91T104"/>
<dbReference type="PROSITE" id="PS50885">
    <property type="entry name" value="HAMP"/>
    <property type="match status" value="1"/>
</dbReference>
<dbReference type="GO" id="GO:1900445">
    <property type="term" value="P:positive regulation of filamentous growth of a population of unicellular organisms in response to biotic stimulus"/>
    <property type="evidence" value="ECO:0007669"/>
    <property type="project" value="UniProtKB-ARBA"/>
</dbReference>
<evidence type="ECO:0000256" key="9">
    <source>
        <dbReference type="ARBA" id="ARBA00022840"/>
    </source>
</evidence>
<dbReference type="InterPro" id="IPR003594">
    <property type="entry name" value="HATPase_dom"/>
</dbReference>
<dbReference type="InterPro" id="IPR001789">
    <property type="entry name" value="Sig_transdc_resp-reg_receiver"/>
</dbReference>
<feature type="compositionally biased region" description="Polar residues" evidence="15">
    <location>
        <begin position="404"/>
        <end position="422"/>
    </location>
</feature>
<comment type="subcellular location">
    <subcellularLocation>
        <location evidence="2">Membrane</location>
    </subcellularLocation>
</comment>
<dbReference type="FunFam" id="3.40.50.2300:FF:000289">
    <property type="entry name" value="Osmosensing histidine protein kinase SLN1"/>
    <property type="match status" value="1"/>
</dbReference>
<keyword evidence="11" id="KW-0902">Two-component regulatory system</keyword>
<name>A0AA91T104_CLALS</name>
<dbReference type="InterPro" id="IPR011006">
    <property type="entry name" value="CheY-like_superfamily"/>
</dbReference>
<dbReference type="InterPro" id="IPR036890">
    <property type="entry name" value="HATPase_C_sf"/>
</dbReference>
<feature type="region of interest" description="Disordered" evidence="15">
    <location>
        <begin position="755"/>
        <end position="784"/>
    </location>
</feature>
<dbReference type="SMART" id="SM00387">
    <property type="entry name" value="HATPase_c"/>
    <property type="match status" value="1"/>
</dbReference>
<dbReference type="GO" id="GO:0005886">
    <property type="term" value="C:plasma membrane"/>
    <property type="evidence" value="ECO:0007669"/>
    <property type="project" value="UniProtKB-ARBA"/>
</dbReference>
<feature type="domain" description="Histidine kinase" evidence="17">
    <location>
        <begin position="505"/>
        <end position="926"/>
    </location>
</feature>
<dbReference type="Pfam" id="PF02518">
    <property type="entry name" value="HATPase_c"/>
    <property type="match status" value="1"/>
</dbReference>
<evidence type="ECO:0000313" key="21">
    <source>
        <dbReference type="Proteomes" id="UP000195602"/>
    </source>
</evidence>
<dbReference type="GO" id="GO:0005524">
    <property type="term" value="F:ATP binding"/>
    <property type="evidence" value="ECO:0007669"/>
    <property type="project" value="UniProtKB-KW"/>
</dbReference>
<organism evidence="20 21">
    <name type="scientific">Clavispora lusitaniae</name>
    <name type="common">Candida lusitaniae</name>
    <dbReference type="NCBI Taxonomy" id="36911"/>
    <lineage>
        <taxon>Eukaryota</taxon>
        <taxon>Fungi</taxon>
        <taxon>Dikarya</taxon>
        <taxon>Ascomycota</taxon>
        <taxon>Saccharomycotina</taxon>
        <taxon>Pichiomycetes</taxon>
        <taxon>Metschnikowiaceae</taxon>
        <taxon>Clavispora</taxon>
    </lineage>
</organism>
<proteinExistence type="predicted"/>
<evidence type="ECO:0000259" key="18">
    <source>
        <dbReference type="PROSITE" id="PS50110"/>
    </source>
</evidence>
<dbReference type="KEGG" id="clus:A9F13_12g00715"/>
<dbReference type="SMART" id="SM00304">
    <property type="entry name" value="HAMP"/>
    <property type="match status" value="1"/>
</dbReference>
<dbReference type="EMBL" id="LYUB02000012">
    <property type="protein sequence ID" value="OVF07547.1"/>
    <property type="molecule type" value="Genomic_DNA"/>
</dbReference>
<evidence type="ECO:0000256" key="8">
    <source>
        <dbReference type="ARBA" id="ARBA00022777"/>
    </source>
</evidence>
<feature type="domain" description="Response regulatory" evidence="18">
    <location>
        <begin position="1041"/>
        <end position="1162"/>
    </location>
</feature>
<keyword evidence="7" id="KW-0547">Nucleotide-binding</keyword>
<dbReference type="InterPro" id="IPR036097">
    <property type="entry name" value="HisK_dim/P_sf"/>
</dbReference>
<dbReference type="SMART" id="SM00388">
    <property type="entry name" value="HisKA"/>
    <property type="match status" value="1"/>
</dbReference>
<dbReference type="GO" id="GO:0036180">
    <property type="term" value="P:filamentous growth of a population of unicellular organisms in response to biotic stimulus"/>
    <property type="evidence" value="ECO:0007669"/>
    <property type="project" value="UniProtKB-ARBA"/>
</dbReference>
<keyword evidence="12 16" id="KW-0472">Membrane</keyword>
<evidence type="ECO:0000256" key="14">
    <source>
        <dbReference type="PROSITE-ProRule" id="PRU00169"/>
    </source>
</evidence>
<keyword evidence="9" id="KW-0067">ATP-binding</keyword>
<dbReference type="Gene3D" id="1.10.287.130">
    <property type="match status" value="1"/>
</dbReference>
<evidence type="ECO:0000256" key="10">
    <source>
        <dbReference type="ARBA" id="ARBA00022989"/>
    </source>
</evidence>
<dbReference type="SMART" id="SM00448">
    <property type="entry name" value="REC"/>
    <property type="match status" value="1"/>
</dbReference>
<evidence type="ECO:0000256" key="5">
    <source>
        <dbReference type="ARBA" id="ARBA00022679"/>
    </source>
</evidence>
<feature type="compositionally biased region" description="Pro residues" evidence="15">
    <location>
        <begin position="685"/>
        <end position="694"/>
    </location>
</feature>
<keyword evidence="5" id="KW-0808">Transferase</keyword>
<keyword evidence="4 14" id="KW-0597">Phosphoprotein</keyword>
<dbReference type="Proteomes" id="UP000195602">
    <property type="component" value="Unassembled WGS sequence"/>
</dbReference>
<keyword evidence="6 16" id="KW-0812">Transmembrane</keyword>
<dbReference type="SUPFAM" id="SSF55874">
    <property type="entry name" value="ATPase domain of HSP90 chaperone/DNA topoisomerase II/histidine kinase"/>
    <property type="match status" value="2"/>
</dbReference>
<evidence type="ECO:0000256" key="2">
    <source>
        <dbReference type="ARBA" id="ARBA00004370"/>
    </source>
</evidence>
<dbReference type="PROSITE" id="PS50109">
    <property type="entry name" value="HIS_KIN"/>
    <property type="match status" value="1"/>
</dbReference>
<dbReference type="SUPFAM" id="SSF52172">
    <property type="entry name" value="CheY-like"/>
    <property type="match status" value="1"/>
</dbReference>
<dbReference type="PRINTS" id="PR00344">
    <property type="entry name" value="BCTRLSENSOR"/>
</dbReference>
<dbReference type="FunFam" id="1.10.287.130:FF:000004">
    <property type="entry name" value="Ethylene receptor 1"/>
    <property type="match status" value="1"/>
</dbReference>
<keyword evidence="8 20" id="KW-0418">Kinase</keyword>
<dbReference type="GO" id="GO:0000155">
    <property type="term" value="F:phosphorelay sensor kinase activity"/>
    <property type="evidence" value="ECO:0007669"/>
    <property type="project" value="InterPro"/>
</dbReference>
<dbReference type="InterPro" id="IPR004358">
    <property type="entry name" value="Sig_transdc_His_kin-like_C"/>
</dbReference>
<feature type="compositionally biased region" description="Polar residues" evidence="15">
    <location>
        <begin position="976"/>
        <end position="994"/>
    </location>
</feature>
<evidence type="ECO:0000256" key="16">
    <source>
        <dbReference type="SAM" id="Phobius"/>
    </source>
</evidence>
<comment type="caution">
    <text evidence="20">The sequence shown here is derived from an EMBL/GenBank/DDBJ whole genome shotgun (WGS) entry which is preliminary data.</text>
</comment>
<dbReference type="Gene3D" id="3.30.565.10">
    <property type="entry name" value="Histidine kinase-like ATPase, C-terminal domain"/>
    <property type="match status" value="2"/>
</dbReference>
<feature type="compositionally biased region" description="Polar residues" evidence="15">
    <location>
        <begin position="774"/>
        <end position="784"/>
    </location>
</feature>
<dbReference type="CDD" id="cd17546">
    <property type="entry name" value="REC_hyHK_CKI1_RcsC-like"/>
    <property type="match status" value="1"/>
</dbReference>
<evidence type="ECO:0000259" key="17">
    <source>
        <dbReference type="PROSITE" id="PS50109"/>
    </source>
</evidence>
<dbReference type="GO" id="GO:0007234">
    <property type="term" value="P:osmosensory signaling via phosphorelay pathway"/>
    <property type="evidence" value="ECO:0007669"/>
    <property type="project" value="UniProtKB-ARBA"/>
</dbReference>
<evidence type="ECO:0000256" key="3">
    <source>
        <dbReference type="ARBA" id="ARBA00012438"/>
    </source>
</evidence>
<evidence type="ECO:0000256" key="1">
    <source>
        <dbReference type="ARBA" id="ARBA00000085"/>
    </source>
</evidence>
<dbReference type="SUPFAM" id="SSF47384">
    <property type="entry name" value="Homodimeric domain of signal transducing histidine kinase"/>
    <property type="match status" value="1"/>
</dbReference>
<protein>
    <recommendedName>
        <fullName evidence="3">histidine kinase</fullName>
        <ecNumber evidence="3">2.7.13.3</ecNumber>
    </recommendedName>
</protein>
<evidence type="ECO:0000256" key="6">
    <source>
        <dbReference type="ARBA" id="ARBA00022692"/>
    </source>
</evidence>
<feature type="modified residue" description="4-aspartylphosphate" evidence="14">
    <location>
        <position position="1096"/>
    </location>
</feature>
<feature type="transmembrane region" description="Helical" evidence="16">
    <location>
        <begin position="21"/>
        <end position="44"/>
    </location>
</feature>
<dbReference type="EC" id="2.7.13.3" evidence="3"/>
<feature type="domain" description="HAMP" evidence="19">
    <location>
        <begin position="438"/>
        <end position="472"/>
    </location>
</feature>
<feature type="region of interest" description="Disordered" evidence="15">
    <location>
        <begin position="399"/>
        <end position="429"/>
    </location>
</feature>
<evidence type="ECO:0000256" key="7">
    <source>
        <dbReference type="ARBA" id="ARBA00022741"/>
    </source>
</evidence>
<evidence type="ECO:0000256" key="4">
    <source>
        <dbReference type="ARBA" id="ARBA00022553"/>
    </source>
</evidence>
<dbReference type="Gene3D" id="6.10.340.10">
    <property type="match status" value="1"/>
</dbReference>
<sequence length="1195" mass="132084">MTLTKRGGKRRRMKIGIRPQLIILVGFSSLFSLLILAIVVGVYFTKNLSSLRADRLEVISQLKSTQLSQSIQYIYYQIYYLSQRDAITSPLAVYKAGNISSSVFADAQSSLDQLLTSSDTFASAKLYNLDLTVVASSENSAVRVASSTEDALYPLAKDSEVPRALTSSSSSYVLPEGMMSGPLPNSTNSNSSYFFGLTVPIYSNTSIILDQPSVSGYLSVISGAQTIRSALTSKSGDYSVATVKGIYANSTVIGNSDALIGYESLFPVEGSLLQPNVFFPISSSDAVEEALTHESGFYQHLRLMTGHQSAVGFKKVRVDESNVWTIMIEQRQSRFLAPVHRLTRIMIGVVIGIGAFMCFITFPLAVWFVNPITKLKEATEAITKSKKEKDNQAAYGALARSHSTRSNLSESQAALGKTNTGHTISSGSSTVYSSGIRLPARIPQSKKLFKDELTELSEAFNIMTQELETQYSHLEERVKSRTKELEASKIEAEAANEAKTVFIANISHELRTPLNGILGMTSIALEETDHSQVQDSLKLIHRSGELLLHILTELLTYSKNTLNRSKLEKSNFQILEIVHQVRSIFGKLAVDQRVNFKVLVKPNSLRKLILFGDSNRIIQVVMNLVSNSLKFTPVDGNVDVTFRLIGEYDEKKSSEHGYQRVCIKNPPHGDSHSNETARGSIVTSPRPPPRPPLRTPSKGNYPGTNENPKDDLVSIISGVSEQEEKINEKSDTQSLVTLATAEYEKALFNSQFSYNKPLPTPPSENYPENVHPSPATSVKSGTDNKVISTRPRAHTHRSHLSESSNIFAEQAHFAKKSDLFTSPHSLSNSEMVKNNKVYKMRKLYQPKIWAIQIEVKDTGSGIEPALQEKVFEPFIQGDQTLSRSYGGTGLGLSICRQLAKMMHGTLTLKSSLGKGSTFKFTVPLPQNGEILVPEECMEEFCNDEFNPDSKVNRKVVFDIDNHSEPEDEKETPDTPNGSAEQTKSENSTPTTQDQKSPKKFNGHLDLPKNSLRIHHLQDSSTGTVDQSHAGDTLLGSLSHLKILVAEDNSVNQEVIKRMLRLEGFTNVTMAGNGAEAVDYVQNAYETDSQFDMIFMDVQMPKMDGLTATKLIRNNLKYGKPIIALTAFADESNVKECLNSGMSGFLSKPIKRTNLRQIITEFSTEIFCNIVTTPVGTDEHERRSDFPVMSPHKIKP</sequence>
<feature type="region of interest" description="Disordered" evidence="15">
    <location>
        <begin position="962"/>
        <end position="1006"/>
    </location>
</feature>
<reference evidence="20 21" key="1">
    <citation type="submission" date="2017-04" db="EMBL/GenBank/DDBJ databases">
        <title>Draft genome of the yeast Clavispora lusitaniae type strain CBS 6936.</title>
        <authorList>
            <person name="Durrens P."/>
            <person name="Klopp C."/>
            <person name="Biteau N."/>
            <person name="Fitton-Ouhabi V."/>
            <person name="Dementhon K."/>
            <person name="Accoceberry I."/>
            <person name="Sherman D.J."/>
            <person name="Noel T."/>
        </authorList>
    </citation>
    <scope>NUCLEOTIDE SEQUENCE [LARGE SCALE GENOMIC DNA]</scope>
    <source>
        <strain evidence="20 21">CBS 6936</strain>
    </source>
</reference>